<organism evidence="1 2">
    <name type="scientific">Actinomadura namibiensis</name>
    <dbReference type="NCBI Taxonomy" id="182080"/>
    <lineage>
        <taxon>Bacteria</taxon>
        <taxon>Bacillati</taxon>
        <taxon>Actinomycetota</taxon>
        <taxon>Actinomycetes</taxon>
        <taxon>Streptosporangiales</taxon>
        <taxon>Thermomonosporaceae</taxon>
        <taxon>Actinomadura</taxon>
    </lineage>
</organism>
<proteinExistence type="predicted"/>
<evidence type="ECO:0000313" key="2">
    <source>
        <dbReference type="Proteomes" id="UP000572680"/>
    </source>
</evidence>
<gene>
    <name evidence="1" type="ORF">HNR61_003010</name>
</gene>
<dbReference type="AlphaFoldDB" id="A0A7W3LNK0"/>
<dbReference type="Proteomes" id="UP000572680">
    <property type="component" value="Unassembled WGS sequence"/>
</dbReference>
<accession>A0A7W3LNK0</accession>
<dbReference type="RefSeq" id="WP_182843711.1">
    <property type="nucleotide sequence ID" value="NZ_BAAALP010000004.1"/>
</dbReference>
<dbReference type="EMBL" id="JACJIA010000003">
    <property type="protein sequence ID" value="MBA8951379.1"/>
    <property type="molecule type" value="Genomic_DNA"/>
</dbReference>
<keyword evidence="2" id="KW-1185">Reference proteome</keyword>
<name>A0A7W3LNK0_ACTNM</name>
<comment type="caution">
    <text evidence="1">The sequence shown here is derived from an EMBL/GenBank/DDBJ whole genome shotgun (WGS) entry which is preliminary data.</text>
</comment>
<sequence>MTDRWPEIDDHIVNHRILPALMILRETFGYNIPQAIEAFDARCQYLREVRPGDFTVGPEEYGRNFYS</sequence>
<evidence type="ECO:0000313" key="1">
    <source>
        <dbReference type="EMBL" id="MBA8951379.1"/>
    </source>
</evidence>
<reference evidence="1 2" key="1">
    <citation type="submission" date="2020-08" db="EMBL/GenBank/DDBJ databases">
        <title>Genomic Encyclopedia of Type Strains, Phase IV (KMG-IV): sequencing the most valuable type-strain genomes for metagenomic binning, comparative biology and taxonomic classification.</title>
        <authorList>
            <person name="Goeker M."/>
        </authorList>
    </citation>
    <scope>NUCLEOTIDE SEQUENCE [LARGE SCALE GENOMIC DNA]</scope>
    <source>
        <strain evidence="1 2">DSM 44197</strain>
    </source>
</reference>
<protein>
    <submittedName>
        <fullName evidence="1">Uncharacterized protein</fullName>
    </submittedName>
</protein>